<dbReference type="EC" id="3.8.1.2" evidence="3"/>
<dbReference type="OrthoDB" id="8585081at2"/>
<dbReference type="NCBIfam" id="TIGR01428">
    <property type="entry name" value="HAD_type_II"/>
    <property type="match status" value="1"/>
</dbReference>
<evidence type="ECO:0000313" key="4">
    <source>
        <dbReference type="EMBL" id="SAK94445.1"/>
    </source>
</evidence>
<comment type="function">
    <text evidence="3">Catalyzes the hydrolytic dehalogenation of small (S)-2-haloalkanoic acids to yield the corresponding (R)-2-hydroxyalkanoic acids.</text>
</comment>
<dbReference type="GO" id="GO:0018784">
    <property type="term" value="F:(S)-2-haloacid dehalogenase activity"/>
    <property type="evidence" value="ECO:0007669"/>
    <property type="project" value="UniProtKB-UniRule"/>
</dbReference>
<dbReference type="PANTHER" id="PTHR43316:SF3">
    <property type="entry name" value="HALOACID DEHALOGENASE, TYPE II (AFU_ORTHOLOGUE AFUA_2G07750)-RELATED"/>
    <property type="match status" value="1"/>
</dbReference>
<keyword evidence="5" id="KW-1185">Reference proteome</keyword>
<comment type="caution">
    <text evidence="4">The sequence shown here is derived from an EMBL/GenBank/DDBJ whole genome shotgun (WGS) entry which is preliminary data.</text>
</comment>
<dbReference type="STRING" id="1777143.AWB82_06807"/>
<accession>A0A158DIU0</accession>
<dbReference type="Proteomes" id="UP000054596">
    <property type="component" value="Unassembled WGS sequence"/>
</dbReference>
<evidence type="ECO:0000256" key="1">
    <source>
        <dbReference type="ARBA" id="ARBA00008106"/>
    </source>
</evidence>
<keyword evidence="2 3" id="KW-0378">Hydrolase</keyword>
<dbReference type="EMBL" id="FCOJ02000090">
    <property type="protein sequence ID" value="SAK94445.1"/>
    <property type="molecule type" value="Genomic_DNA"/>
</dbReference>
<evidence type="ECO:0000256" key="3">
    <source>
        <dbReference type="RuleBase" id="RU368077"/>
    </source>
</evidence>
<reference evidence="4" key="1">
    <citation type="submission" date="2016-01" db="EMBL/GenBank/DDBJ databases">
        <authorList>
            <person name="Peeters C."/>
        </authorList>
    </citation>
    <scope>NUCLEOTIDE SEQUENCE [LARGE SCALE GENOMIC DNA]</scope>
    <source>
        <strain evidence="4">LMG 29325</strain>
    </source>
</reference>
<dbReference type="InterPro" id="IPR023214">
    <property type="entry name" value="HAD_sf"/>
</dbReference>
<dbReference type="AlphaFoldDB" id="A0A158DIU0"/>
<gene>
    <name evidence="4" type="ORF">AWB82_06807</name>
</gene>
<dbReference type="InterPro" id="IPR006328">
    <property type="entry name" value="2-HAD"/>
</dbReference>
<dbReference type="PRINTS" id="PR00413">
    <property type="entry name" value="HADHALOGNASE"/>
</dbReference>
<dbReference type="Gene3D" id="3.40.50.1000">
    <property type="entry name" value="HAD superfamily/HAD-like"/>
    <property type="match status" value="1"/>
</dbReference>
<dbReference type="Pfam" id="PF00702">
    <property type="entry name" value="Hydrolase"/>
    <property type="match status" value="1"/>
</dbReference>
<protein>
    <recommendedName>
        <fullName evidence="3">(S)-2-haloacid dehalogenase</fullName>
        <ecNumber evidence="3">3.8.1.2</ecNumber>
    </recommendedName>
    <alternativeName>
        <fullName evidence="3">2-haloalkanoic acid dehalogenase</fullName>
    </alternativeName>
    <alternativeName>
        <fullName evidence="3">Halocarboxylic acid halidohydrolase</fullName>
    </alternativeName>
    <alternativeName>
        <fullName evidence="3">L-2-haloacid dehalogenase</fullName>
    </alternativeName>
</protein>
<comment type="catalytic activity">
    <reaction evidence="3">
        <text>an (S)-2-haloacid + H2O = a (2R)-2-hydroxycarboxylate + a halide anion + H(+)</text>
        <dbReference type="Rhea" id="RHEA:11192"/>
        <dbReference type="ChEBI" id="CHEBI:15377"/>
        <dbReference type="ChEBI" id="CHEBI:15378"/>
        <dbReference type="ChEBI" id="CHEBI:16042"/>
        <dbReference type="ChEBI" id="CHEBI:58314"/>
        <dbReference type="ChEBI" id="CHEBI:137405"/>
        <dbReference type="EC" id="3.8.1.2"/>
    </reaction>
</comment>
<organism evidence="4 5">
    <name type="scientific">Caballeronia glebae</name>
    <dbReference type="NCBI Taxonomy" id="1777143"/>
    <lineage>
        <taxon>Bacteria</taxon>
        <taxon>Pseudomonadati</taxon>
        <taxon>Pseudomonadota</taxon>
        <taxon>Betaproteobacteria</taxon>
        <taxon>Burkholderiales</taxon>
        <taxon>Burkholderiaceae</taxon>
        <taxon>Caballeronia</taxon>
    </lineage>
</organism>
<evidence type="ECO:0000256" key="2">
    <source>
        <dbReference type="ARBA" id="ARBA00022801"/>
    </source>
</evidence>
<name>A0A158DIU0_9BURK</name>
<dbReference type="Gene3D" id="1.10.150.240">
    <property type="entry name" value="Putative phosphatase, domain 2"/>
    <property type="match status" value="1"/>
</dbReference>
<proteinExistence type="inferred from homology"/>
<dbReference type="InterPro" id="IPR036412">
    <property type="entry name" value="HAD-like_sf"/>
</dbReference>
<dbReference type="NCBIfam" id="TIGR01493">
    <property type="entry name" value="HAD-SF-IA-v2"/>
    <property type="match status" value="1"/>
</dbReference>
<dbReference type="PANTHER" id="PTHR43316">
    <property type="entry name" value="HYDROLASE, HALOACID DELAHOGENASE-RELATED"/>
    <property type="match status" value="1"/>
</dbReference>
<sequence length="243" mass="26601">MTTAHDTTRPKALVFDMQGTVFSFYDPMMHELARHPAVAPRLQDWSTFAGRWSAAAHDAIVKIAAGRKPWQPNRAVYADVLPVLLPRYPGGNTFSDDDKTRLLDVWGAMTPWNDTLAGLTSLRKAFVVATLTNASMAGTIGLIKREGLPFDAILTGEVVHAFKPDPRVYQLASEYLGLVPGEIMLVSAHKWDLMAAKRSGLLTAFVPRPFENGPGTEVDTLPESYIDVLASDLPQLASLLDRG</sequence>
<evidence type="ECO:0000313" key="5">
    <source>
        <dbReference type="Proteomes" id="UP000054596"/>
    </source>
</evidence>
<dbReference type="SUPFAM" id="SSF56784">
    <property type="entry name" value="HAD-like"/>
    <property type="match status" value="1"/>
</dbReference>
<dbReference type="InterPro" id="IPR023198">
    <property type="entry name" value="PGP-like_dom2"/>
</dbReference>
<comment type="similarity">
    <text evidence="1 3">Belongs to the HAD-like hydrolase superfamily. S-2-haloalkanoic acid dehalogenase family.</text>
</comment>
<dbReference type="InterPro" id="IPR051540">
    <property type="entry name" value="S-2-haloacid_dehalogenase"/>
</dbReference>
<dbReference type="InterPro" id="IPR006439">
    <property type="entry name" value="HAD-SF_hydro_IA"/>
</dbReference>